<gene>
    <name evidence="2" type="ORF">BIP78_0604</name>
</gene>
<proteinExistence type="predicted"/>
<protein>
    <recommendedName>
        <fullName evidence="1">Fe/B12 periplasmic-binding domain-containing protein</fullName>
    </recommendedName>
</protein>
<sequence>MKGIVVGLIVFAFVVGGWAGGRTVIDQAGRTVVVPEHPERVASAFGVATAYLYALGAGDRVVGARYLGVPESPLARGVLARLDPGWEAKVFPGDVTAETLVALRADLVVGGTRHGKLADLLSDVGIPTVIYAAETFAGVREATQLTGEVLGREETSRRLVAFFDEVVAGAGQGGPTDALPRVLFVGTEPLRVAAVGMYQTQLLALAGGQPAAGDLAGAAWQNVSAEQILLWNPDVIVIASYGGVTPATFLDDPVFAALAAVRAGRVHKMPQLLFAWDNPIPESALGIVWLAELLHPGTRSSSLAEVATRFYREFYGVELTEGELAAIIGP</sequence>
<dbReference type="Gene3D" id="3.40.50.1980">
    <property type="entry name" value="Nitrogenase molybdenum iron protein domain"/>
    <property type="match status" value="2"/>
</dbReference>
<organism evidence="2 3">
    <name type="scientific">Bipolaricaulis sibiricus</name>
    <dbReference type="NCBI Taxonomy" id="2501609"/>
    <lineage>
        <taxon>Bacteria</taxon>
        <taxon>Candidatus Bipolaricaulota</taxon>
        <taxon>Candidatus Bipolaricaulia</taxon>
        <taxon>Candidatus Bipolaricaulales</taxon>
        <taxon>Candidatus Bipolaricaulaceae</taxon>
        <taxon>Candidatus Bipolaricaulis</taxon>
    </lineage>
</organism>
<dbReference type="PANTHER" id="PTHR30535">
    <property type="entry name" value="VITAMIN B12-BINDING PROTEIN"/>
    <property type="match status" value="1"/>
</dbReference>
<evidence type="ECO:0000313" key="3">
    <source>
        <dbReference type="Proteomes" id="UP000287233"/>
    </source>
</evidence>
<reference evidence="3" key="1">
    <citation type="submission" date="2018-12" db="EMBL/GenBank/DDBJ databases">
        <title>Complete genome sequence of an uncultured bacterium of the candidate phylum Bipolaricaulota.</title>
        <authorList>
            <person name="Kadnikov V.V."/>
            <person name="Mardanov A.V."/>
            <person name="Beletsky A.V."/>
            <person name="Frank Y.A."/>
            <person name="Karnachuk O.V."/>
            <person name="Ravin N.V."/>
        </authorList>
    </citation>
    <scope>NUCLEOTIDE SEQUENCE [LARGE SCALE GENOMIC DNA]</scope>
</reference>
<dbReference type="InterPro" id="IPR050902">
    <property type="entry name" value="ABC_Transporter_SBP"/>
</dbReference>
<dbReference type="PROSITE" id="PS50983">
    <property type="entry name" value="FE_B12_PBP"/>
    <property type="match status" value="1"/>
</dbReference>
<dbReference type="EMBL" id="CP034928">
    <property type="protein sequence ID" value="QAA76370.1"/>
    <property type="molecule type" value="Genomic_DNA"/>
</dbReference>
<dbReference type="AlphaFoldDB" id="A0A410FTW2"/>
<dbReference type="Proteomes" id="UP000287233">
    <property type="component" value="Chromosome"/>
</dbReference>
<evidence type="ECO:0000259" key="1">
    <source>
        <dbReference type="PROSITE" id="PS50983"/>
    </source>
</evidence>
<feature type="domain" description="Fe/B12 periplasmic-binding" evidence="1">
    <location>
        <begin position="40"/>
        <end position="298"/>
    </location>
</feature>
<accession>A0A410FTW2</accession>
<evidence type="ECO:0000313" key="2">
    <source>
        <dbReference type="EMBL" id="QAA76370.1"/>
    </source>
</evidence>
<dbReference type="Gene3D" id="1.20.58.2180">
    <property type="match status" value="1"/>
</dbReference>
<dbReference type="SUPFAM" id="SSF53807">
    <property type="entry name" value="Helical backbone' metal receptor"/>
    <property type="match status" value="1"/>
</dbReference>
<name>A0A410FTW2_BIPS1</name>
<dbReference type="InterPro" id="IPR002491">
    <property type="entry name" value="ABC_transptr_periplasmic_BD"/>
</dbReference>
<dbReference type="Pfam" id="PF01497">
    <property type="entry name" value="Peripla_BP_2"/>
    <property type="match status" value="1"/>
</dbReference>
<dbReference type="PANTHER" id="PTHR30535:SF34">
    <property type="entry name" value="MOLYBDATE-BINDING PROTEIN MOLA"/>
    <property type="match status" value="1"/>
</dbReference>
<dbReference type="KEGG" id="bih:BIP78_0604"/>